<dbReference type="AlphaFoldDB" id="A0A212DHK7"/>
<accession>A0A212DHK7</accession>
<gene>
    <name evidence="1" type="ORF">Celaphus_00008895</name>
</gene>
<evidence type="ECO:0000313" key="2">
    <source>
        <dbReference type="Proteomes" id="UP000242450"/>
    </source>
</evidence>
<evidence type="ECO:0000313" key="1">
    <source>
        <dbReference type="EMBL" id="OWK17746.1"/>
    </source>
</evidence>
<reference evidence="1 2" key="1">
    <citation type="journal article" date="2018" name="Mol. Genet. Genomics">
        <title>The red deer Cervus elaphus genome CerEla1.0: sequencing, annotating, genes, and chromosomes.</title>
        <authorList>
            <person name="Bana N.A."/>
            <person name="Nyiri A."/>
            <person name="Nagy J."/>
            <person name="Frank K."/>
            <person name="Nagy T."/>
            <person name="Steger V."/>
            <person name="Schiller M."/>
            <person name="Lakatos P."/>
            <person name="Sugar L."/>
            <person name="Horn P."/>
            <person name="Barta E."/>
            <person name="Orosz L."/>
        </authorList>
    </citation>
    <scope>NUCLEOTIDE SEQUENCE [LARGE SCALE GENOMIC DNA]</scope>
    <source>
        <strain evidence="1">Hungarian</strain>
    </source>
</reference>
<name>A0A212DHK7_CEREH</name>
<dbReference type="EMBL" id="MKHE01000001">
    <property type="protein sequence ID" value="OWK17746.1"/>
    <property type="molecule type" value="Genomic_DNA"/>
</dbReference>
<sequence length="34" mass="3933">MVRKIIHLQLLLSKADGRNGNYPNKLVMLLTEPR</sequence>
<comment type="caution">
    <text evidence="1">The sequence shown here is derived from an EMBL/GenBank/DDBJ whole genome shotgun (WGS) entry which is preliminary data.</text>
</comment>
<keyword evidence="2" id="KW-1185">Reference proteome</keyword>
<proteinExistence type="predicted"/>
<protein>
    <submittedName>
        <fullName evidence="1">Uncharacterized protein</fullName>
    </submittedName>
</protein>
<dbReference type="Proteomes" id="UP000242450">
    <property type="component" value="Chromosome 1"/>
</dbReference>
<organism evidence="1 2">
    <name type="scientific">Cervus elaphus hippelaphus</name>
    <name type="common">European red deer</name>
    <dbReference type="NCBI Taxonomy" id="46360"/>
    <lineage>
        <taxon>Eukaryota</taxon>
        <taxon>Metazoa</taxon>
        <taxon>Chordata</taxon>
        <taxon>Craniata</taxon>
        <taxon>Vertebrata</taxon>
        <taxon>Euteleostomi</taxon>
        <taxon>Mammalia</taxon>
        <taxon>Eutheria</taxon>
        <taxon>Laurasiatheria</taxon>
        <taxon>Artiodactyla</taxon>
        <taxon>Ruminantia</taxon>
        <taxon>Pecora</taxon>
        <taxon>Cervidae</taxon>
        <taxon>Cervinae</taxon>
        <taxon>Cervus</taxon>
    </lineage>
</organism>